<dbReference type="PANTHER" id="PTHR37833">
    <property type="entry name" value="LIPOPROTEIN-RELATED"/>
    <property type="match status" value="1"/>
</dbReference>
<dbReference type="PANTHER" id="PTHR37833:SF1">
    <property type="entry name" value="SIGNAL PEPTIDE PROTEIN"/>
    <property type="match status" value="1"/>
</dbReference>
<proteinExistence type="predicted"/>
<name>A0A212IVC9_9BACT</name>
<dbReference type="PROSITE" id="PS51257">
    <property type="entry name" value="PROKAR_LIPOPROTEIN"/>
    <property type="match status" value="1"/>
</dbReference>
<accession>A0A212IVC9</accession>
<feature type="region of interest" description="Disordered" evidence="1">
    <location>
        <begin position="145"/>
        <end position="174"/>
    </location>
</feature>
<reference evidence="2" key="1">
    <citation type="submission" date="2016-04" db="EMBL/GenBank/DDBJ databases">
        <authorList>
            <person name="Evans L.H."/>
            <person name="Alamgir A."/>
            <person name="Owens N."/>
            <person name="Weber N.D."/>
            <person name="Virtaneva K."/>
            <person name="Barbian K."/>
            <person name="Babar A."/>
            <person name="Rosenke K."/>
        </authorList>
    </citation>
    <scope>NUCLEOTIDE SEQUENCE</scope>
    <source>
        <strain evidence="2">86-1</strain>
    </source>
</reference>
<evidence type="ECO:0008006" key="3">
    <source>
        <dbReference type="Google" id="ProtNLM"/>
    </source>
</evidence>
<gene>
    <name evidence="2" type="ORF">KL86DYS1_10256</name>
</gene>
<dbReference type="EMBL" id="FLUM01000001">
    <property type="protein sequence ID" value="SBV91132.1"/>
    <property type="molecule type" value="Genomic_DNA"/>
</dbReference>
<dbReference type="Gene3D" id="2.60.40.10">
    <property type="entry name" value="Immunoglobulins"/>
    <property type="match status" value="1"/>
</dbReference>
<protein>
    <recommendedName>
        <fullName evidence="3">DUF1573 domain-containing protein</fullName>
    </recommendedName>
</protein>
<evidence type="ECO:0000256" key="1">
    <source>
        <dbReference type="SAM" id="MobiDB-lite"/>
    </source>
</evidence>
<dbReference type="RefSeq" id="WP_296938100.1">
    <property type="nucleotide sequence ID" value="NZ_LT599032.1"/>
</dbReference>
<dbReference type="InterPro" id="IPR011467">
    <property type="entry name" value="DUF1573"/>
</dbReference>
<evidence type="ECO:0000313" key="2">
    <source>
        <dbReference type="EMBL" id="SBV91132.1"/>
    </source>
</evidence>
<dbReference type="InterPro" id="IPR013783">
    <property type="entry name" value="Ig-like_fold"/>
</dbReference>
<sequence length="174" mass="19780">MYKKGYIILILILATGISACVDIKNKKTTLEIVDNNRHYYPILQGPELDMVFVIKNVGEVPFMLSDIFTSCGCLVPDKSAIEAIPPGKEGKLILKYNTTKNIGYVEHYVTLYGNLTTLDKAEIKFDVHVVPNSLNTRDYEELYLENKNREKDEDEDDVSNEGNKGYYIDSKTDQ</sequence>
<dbReference type="Pfam" id="PF07610">
    <property type="entry name" value="DUF1573"/>
    <property type="match status" value="1"/>
</dbReference>
<organism evidence="2">
    <name type="scientific">uncultured Dysgonomonas sp</name>
    <dbReference type="NCBI Taxonomy" id="206096"/>
    <lineage>
        <taxon>Bacteria</taxon>
        <taxon>Pseudomonadati</taxon>
        <taxon>Bacteroidota</taxon>
        <taxon>Bacteroidia</taxon>
        <taxon>Bacteroidales</taxon>
        <taxon>Dysgonomonadaceae</taxon>
        <taxon>Dysgonomonas</taxon>
        <taxon>environmental samples</taxon>
    </lineage>
</organism>
<dbReference type="AlphaFoldDB" id="A0A212IVC9"/>